<dbReference type="RefSeq" id="WP_089280983.1">
    <property type="nucleotide sequence ID" value="NZ_FZOJ01000001.1"/>
</dbReference>
<reference evidence="2 3" key="1">
    <citation type="submission" date="2017-06" db="EMBL/GenBank/DDBJ databases">
        <authorList>
            <person name="Kim H.J."/>
            <person name="Triplett B.A."/>
        </authorList>
    </citation>
    <scope>NUCLEOTIDE SEQUENCE [LARGE SCALE GENOMIC DNA]</scope>
    <source>
        <strain evidence="2 3">SCA</strain>
    </source>
</reference>
<feature type="transmembrane region" description="Helical" evidence="1">
    <location>
        <begin position="151"/>
        <end position="180"/>
    </location>
</feature>
<keyword evidence="1" id="KW-1133">Transmembrane helix</keyword>
<evidence type="ECO:0000256" key="1">
    <source>
        <dbReference type="SAM" id="Phobius"/>
    </source>
</evidence>
<sequence>MFLEILSKYFGILLIGIVIKLLDDEIDDDKTNTRSQSNLYRDVMEYKLPYCLLFLAIAMLLESQLIFALFTSAYMIGMFHLPHQRLPFKLKGYEEMIILFCINLLLIPFDIFAIAFISIFLIQLLDDLQDYQYDFKYGFKNFVNKYGKGEVILVSGILLVLCIIISLMNTMIILSSSFLINHLYSRI</sequence>
<dbReference type="EMBL" id="FZOJ01000001">
    <property type="protein sequence ID" value="SNR87972.1"/>
    <property type="molecule type" value="Genomic_DNA"/>
</dbReference>
<keyword evidence="1" id="KW-0812">Transmembrane</keyword>
<organism evidence="2 3">
    <name type="scientific">Anaerovirgula multivorans</name>
    <dbReference type="NCBI Taxonomy" id="312168"/>
    <lineage>
        <taxon>Bacteria</taxon>
        <taxon>Bacillati</taxon>
        <taxon>Bacillota</taxon>
        <taxon>Clostridia</taxon>
        <taxon>Peptostreptococcales</taxon>
        <taxon>Natronincolaceae</taxon>
        <taxon>Anaerovirgula</taxon>
    </lineage>
</organism>
<feature type="transmembrane region" description="Helical" evidence="1">
    <location>
        <begin position="97"/>
        <end position="125"/>
    </location>
</feature>
<evidence type="ECO:0000313" key="2">
    <source>
        <dbReference type="EMBL" id="SNR87972.1"/>
    </source>
</evidence>
<dbReference type="AlphaFoldDB" id="A0A238ZXV9"/>
<feature type="transmembrane region" description="Helical" evidence="1">
    <location>
        <begin position="52"/>
        <end position="76"/>
    </location>
</feature>
<dbReference type="OrthoDB" id="1680253at2"/>
<keyword evidence="1" id="KW-0472">Membrane</keyword>
<protein>
    <submittedName>
        <fullName evidence="2">Uncharacterized protein</fullName>
    </submittedName>
</protein>
<proteinExistence type="predicted"/>
<dbReference type="Proteomes" id="UP000198304">
    <property type="component" value="Unassembled WGS sequence"/>
</dbReference>
<evidence type="ECO:0000313" key="3">
    <source>
        <dbReference type="Proteomes" id="UP000198304"/>
    </source>
</evidence>
<accession>A0A238ZXV9</accession>
<gene>
    <name evidence="2" type="ORF">SAMN05446037_1001194</name>
</gene>
<name>A0A238ZXV9_9FIRM</name>
<keyword evidence="3" id="KW-1185">Reference proteome</keyword>